<dbReference type="GeneID" id="9379470"/>
<dbReference type="KEGG" id="cci:CC1G_15656"/>
<feature type="region of interest" description="Disordered" evidence="1">
    <location>
        <begin position="361"/>
        <end position="409"/>
    </location>
</feature>
<dbReference type="HOGENOM" id="CLU_729616_0_0_1"/>
<accession>D6RQB6</accession>
<dbReference type="InterPro" id="IPR055754">
    <property type="entry name" value="DUF7330"/>
</dbReference>
<dbReference type="InParanoid" id="D6RQB6"/>
<evidence type="ECO:0000313" key="3">
    <source>
        <dbReference type="EMBL" id="EFI26732.1"/>
    </source>
</evidence>
<dbReference type="Proteomes" id="UP000001861">
    <property type="component" value="Unassembled WGS sequence"/>
</dbReference>
<dbReference type="OrthoDB" id="2593559at2759"/>
<dbReference type="EMBL" id="AACS02000011">
    <property type="protein sequence ID" value="EFI26732.1"/>
    <property type="molecule type" value="Genomic_DNA"/>
</dbReference>
<gene>
    <name evidence="3" type="ORF">CC1G_15656</name>
</gene>
<name>D6RQB6_COPC7</name>
<feature type="domain" description="DUF7330" evidence="2">
    <location>
        <begin position="290"/>
        <end position="348"/>
    </location>
</feature>
<comment type="caution">
    <text evidence="3">The sequence shown here is derived from an EMBL/GenBank/DDBJ whole genome shotgun (WGS) entry which is preliminary data.</text>
</comment>
<reference evidence="3 4" key="1">
    <citation type="journal article" date="2010" name="Proc. Natl. Acad. Sci. U.S.A.">
        <title>Insights into evolution of multicellular fungi from the assembled chromosomes of the mushroom Coprinopsis cinerea (Coprinus cinereus).</title>
        <authorList>
            <person name="Stajich J.E."/>
            <person name="Wilke S.K."/>
            <person name="Ahren D."/>
            <person name="Au C.H."/>
            <person name="Birren B.W."/>
            <person name="Borodovsky M."/>
            <person name="Burns C."/>
            <person name="Canback B."/>
            <person name="Casselton L.A."/>
            <person name="Cheng C.K."/>
            <person name="Deng J."/>
            <person name="Dietrich F.S."/>
            <person name="Fargo D.C."/>
            <person name="Farman M.L."/>
            <person name="Gathman A.C."/>
            <person name="Goldberg J."/>
            <person name="Guigo R."/>
            <person name="Hoegger P.J."/>
            <person name="Hooker J.B."/>
            <person name="Huggins A."/>
            <person name="James T.Y."/>
            <person name="Kamada T."/>
            <person name="Kilaru S."/>
            <person name="Kodira C."/>
            <person name="Kues U."/>
            <person name="Kupfer D."/>
            <person name="Kwan H.S."/>
            <person name="Lomsadze A."/>
            <person name="Li W."/>
            <person name="Lilly W.W."/>
            <person name="Ma L.J."/>
            <person name="Mackey A.J."/>
            <person name="Manning G."/>
            <person name="Martin F."/>
            <person name="Muraguchi H."/>
            <person name="Natvig D.O."/>
            <person name="Palmerini H."/>
            <person name="Ramesh M.A."/>
            <person name="Rehmeyer C.J."/>
            <person name="Roe B.A."/>
            <person name="Shenoy N."/>
            <person name="Stanke M."/>
            <person name="Ter-Hovhannisyan V."/>
            <person name="Tunlid A."/>
            <person name="Velagapudi R."/>
            <person name="Vision T.J."/>
            <person name="Zeng Q."/>
            <person name="Zolan M.E."/>
            <person name="Pukkila P.J."/>
        </authorList>
    </citation>
    <scope>NUCLEOTIDE SEQUENCE [LARGE SCALE GENOMIC DNA]</scope>
    <source>
        <strain evidence="4">Okayama-7 / 130 / ATCC MYA-4618 / FGSC 9003</strain>
    </source>
</reference>
<dbReference type="AlphaFoldDB" id="D6RQB6"/>
<organism evidence="3 4">
    <name type="scientific">Coprinopsis cinerea (strain Okayama-7 / 130 / ATCC MYA-4618 / FGSC 9003)</name>
    <name type="common">Inky cap fungus</name>
    <name type="synonym">Hormographiella aspergillata</name>
    <dbReference type="NCBI Taxonomy" id="240176"/>
    <lineage>
        <taxon>Eukaryota</taxon>
        <taxon>Fungi</taxon>
        <taxon>Dikarya</taxon>
        <taxon>Basidiomycota</taxon>
        <taxon>Agaricomycotina</taxon>
        <taxon>Agaricomycetes</taxon>
        <taxon>Agaricomycetidae</taxon>
        <taxon>Agaricales</taxon>
        <taxon>Agaricineae</taxon>
        <taxon>Psathyrellaceae</taxon>
        <taxon>Coprinopsis</taxon>
    </lineage>
</organism>
<feature type="region of interest" description="Disordered" evidence="1">
    <location>
        <begin position="137"/>
        <end position="172"/>
    </location>
</feature>
<keyword evidence="4" id="KW-1185">Reference proteome</keyword>
<feature type="compositionally biased region" description="Low complexity" evidence="1">
    <location>
        <begin position="29"/>
        <end position="44"/>
    </location>
</feature>
<evidence type="ECO:0000259" key="2">
    <source>
        <dbReference type="Pfam" id="PF24016"/>
    </source>
</evidence>
<dbReference type="VEuPathDB" id="FungiDB:CC1G_15656"/>
<sequence>MQPSAKQPSSMAYSPYNGDRQSESTTGQPRTSRITPSITSSLPPYYDARQPSLRAPSTLVDTATSYQSSIASTTQAGSIYRVPILLNDRNITNHVSISRQANRSLLRLFHPRPKSIETFFIDPHLKVPDGILQAFKPSAARGDSNNGSRDQQEDNATQDRRTAGRVQHRQRGERKWNVRLQLIDGRMGVTICLVPDDDPLSASRLRKVGSVVSMRTASRHGSRLASVQRTKLMADLISTKKATFKAHPCVIRINAPEPRPPFLLRARCKASPPDLPPDDTIPNPPFLSSSPITLYLPRSFRGPLTVHVATGKLDRHLWLSPGITSVSRVMDEDMLRRGYFLGYVPDVEEEIEDIIEEGEELRDGDGVGPGEVGFGQGQGQGQGQMRPVHHRRGSSRNTSSSTAGGGSAAGAAAEECQWLGDKVELDVEDGMIRILFEDEALEGVSARRSSCGWLSLL</sequence>
<dbReference type="RefSeq" id="XP_002910226.1">
    <property type="nucleotide sequence ID" value="XM_002910180.1"/>
</dbReference>
<proteinExistence type="predicted"/>
<evidence type="ECO:0000313" key="4">
    <source>
        <dbReference type="Proteomes" id="UP000001861"/>
    </source>
</evidence>
<protein>
    <recommendedName>
        <fullName evidence="2">DUF7330 domain-containing protein</fullName>
    </recommendedName>
</protein>
<feature type="region of interest" description="Disordered" evidence="1">
    <location>
        <begin position="1"/>
        <end position="49"/>
    </location>
</feature>
<evidence type="ECO:0000256" key="1">
    <source>
        <dbReference type="SAM" id="MobiDB-lite"/>
    </source>
</evidence>
<dbReference type="Pfam" id="PF24016">
    <property type="entry name" value="DUF7330"/>
    <property type="match status" value="1"/>
</dbReference>
<feature type="compositionally biased region" description="Gly residues" evidence="1">
    <location>
        <begin position="366"/>
        <end position="382"/>
    </location>
</feature>
<feature type="compositionally biased region" description="Polar residues" evidence="1">
    <location>
        <begin position="1"/>
        <end position="12"/>
    </location>
</feature>